<protein>
    <submittedName>
        <fullName evidence="2">Uncharacterized protein</fullName>
    </submittedName>
</protein>
<feature type="region of interest" description="Disordered" evidence="1">
    <location>
        <begin position="71"/>
        <end position="125"/>
    </location>
</feature>
<evidence type="ECO:0000313" key="2">
    <source>
        <dbReference type="EMBL" id="GFR16183.1"/>
    </source>
</evidence>
<dbReference type="Proteomes" id="UP000887116">
    <property type="component" value="Unassembled WGS sequence"/>
</dbReference>
<gene>
    <name evidence="2" type="ORF">TNCT_60861</name>
</gene>
<evidence type="ECO:0000256" key="1">
    <source>
        <dbReference type="SAM" id="MobiDB-lite"/>
    </source>
</evidence>
<comment type="caution">
    <text evidence="2">The sequence shown here is derived from an EMBL/GenBank/DDBJ whole genome shotgun (WGS) entry which is preliminary data.</text>
</comment>
<dbReference type="AlphaFoldDB" id="A0A8X6H395"/>
<sequence>MKPISHLGKKITCLNYKRLDCINIVKKFHFFQKSNENLCTASPLKTLNNFSSSSYTFLGLSKTKLPDHLSNFTSSGKLSPENEIRLSRPAEDDRTTRRRRKKRPCSLERATDWPRSSDEESGGKERFDLSDCVCGLFGLLRNQQMTSGVQWLEYSLELKCY</sequence>
<dbReference type="EMBL" id="BMAO01037220">
    <property type="protein sequence ID" value="GFR16183.1"/>
    <property type="molecule type" value="Genomic_DNA"/>
</dbReference>
<feature type="compositionally biased region" description="Basic and acidic residues" evidence="1">
    <location>
        <begin position="80"/>
        <end position="95"/>
    </location>
</feature>
<proteinExistence type="predicted"/>
<evidence type="ECO:0000313" key="3">
    <source>
        <dbReference type="Proteomes" id="UP000887116"/>
    </source>
</evidence>
<reference evidence="2" key="1">
    <citation type="submission" date="2020-07" db="EMBL/GenBank/DDBJ databases">
        <title>Multicomponent nature underlies the extraordinary mechanical properties of spider dragline silk.</title>
        <authorList>
            <person name="Kono N."/>
            <person name="Nakamura H."/>
            <person name="Mori M."/>
            <person name="Yoshida Y."/>
            <person name="Ohtoshi R."/>
            <person name="Malay A.D."/>
            <person name="Moran D.A.P."/>
            <person name="Tomita M."/>
            <person name="Numata K."/>
            <person name="Arakawa K."/>
        </authorList>
    </citation>
    <scope>NUCLEOTIDE SEQUENCE</scope>
</reference>
<name>A0A8X6H395_TRICU</name>
<accession>A0A8X6H395</accession>
<feature type="compositionally biased region" description="Basic and acidic residues" evidence="1">
    <location>
        <begin position="105"/>
        <end position="125"/>
    </location>
</feature>
<keyword evidence="3" id="KW-1185">Reference proteome</keyword>
<dbReference type="OrthoDB" id="10577527at2759"/>
<organism evidence="2 3">
    <name type="scientific">Trichonephila clavata</name>
    <name type="common">Joro spider</name>
    <name type="synonym">Nephila clavata</name>
    <dbReference type="NCBI Taxonomy" id="2740835"/>
    <lineage>
        <taxon>Eukaryota</taxon>
        <taxon>Metazoa</taxon>
        <taxon>Ecdysozoa</taxon>
        <taxon>Arthropoda</taxon>
        <taxon>Chelicerata</taxon>
        <taxon>Arachnida</taxon>
        <taxon>Araneae</taxon>
        <taxon>Araneomorphae</taxon>
        <taxon>Entelegynae</taxon>
        <taxon>Araneoidea</taxon>
        <taxon>Nephilidae</taxon>
        <taxon>Trichonephila</taxon>
    </lineage>
</organism>